<dbReference type="InterPro" id="IPR052709">
    <property type="entry name" value="Transposase-MT_Hybrid"/>
</dbReference>
<dbReference type="Gene3D" id="3.30.420.10">
    <property type="entry name" value="Ribonuclease H-like superfamily/Ribonuclease H"/>
    <property type="match status" value="2"/>
</dbReference>
<feature type="region of interest" description="Disordered" evidence="1">
    <location>
        <begin position="207"/>
        <end position="235"/>
    </location>
</feature>
<dbReference type="WBParaSite" id="ACRNAN_scaffold7483.g23703.t1">
    <property type="protein sequence ID" value="ACRNAN_scaffold7483.g23703.t1"/>
    <property type="gene ID" value="ACRNAN_scaffold7483.g23703"/>
</dbReference>
<dbReference type="InterPro" id="IPR036397">
    <property type="entry name" value="RNaseH_sf"/>
</dbReference>
<keyword evidence="3" id="KW-1185">Reference proteome</keyword>
<sequence>MTCTATLFTNPTAKDIEYYVIKMEKNLGDIRKLLKYEFELGHNAKEAVTIINRAKEAEIVAYSTAKRWFSKFRSGNLETDDKKRSGRPREVDRDAVVNTVEDHPSMTTRMLADEFNCSHTEIEKILKEAGKRWLKSQWVPKELTEAQKQKRVEYARRMRVELYLDWIVTCDEKWIPFVNEERHGEWRSPSQKPGQTPKRDFRAKKAMFPMKTSKPPSSGDLPPRQRQTTCCMSDASKDQRHGDYYLFRSMEHWLRGKKFTTIEEMRESLTEFFASKVRDWYRSGIHQLEEKLQKVIESDGEYF</sequence>
<organism evidence="3 4">
    <name type="scientific">Acrobeloides nanus</name>
    <dbReference type="NCBI Taxonomy" id="290746"/>
    <lineage>
        <taxon>Eukaryota</taxon>
        <taxon>Metazoa</taxon>
        <taxon>Ecdysozoa</taxon>
        <taxon>Nematoda</taxon>
        <taxon>Chromadorea</taxon>
        <taxon>Rhabditida</taxon>
        <taxon>Tylenchina</taxon>
        <taxon>Cephalobomorpha</taxon>
        <taxon>Cephaloboidea</taxon>
        <taxon>Cephalobidae</taxon>
        <taxon>Acrobeloides</taxon>
    </lineage>
</organism>
<accession>A0A914EDD7</accession>
<reference evidence="4" key="1">
    <citation type="submission" date="2022-11" db="UniProtKB">
        <authorList>
            <consortium name="WormBaseParasite"/>
        </authorList>
    </citation>
    <scope>IDENTIFICATION</scope>
</reference>
<protein>
    <submittedName>
        <fullName evidence="4">Mos1 transposase HTH domain-containing protein</fullName>
    </submittedName>
</protein>
<dbReference type="PANTHER" id="PTHR46060:SF2">
    <property type="entry name" value="HISTONE-LYSINE N-METHYLTRANSFERASE SETMAR"/>
    <property type="match status" value="1"/>
</dbReference>
<dbReference type="Proteomes" id="UP000887540">
    <property type="component" value="Unplaced"/>
</dbReference>
<dbReference type="InterPro" id="IPR041426">
    <property type="entry name" value="Mos1_HTH"/>
</dbReference>
<evidence type="ECO:0000259" key="2">
    <source>
        <dbReference type="Pfam" id="PF17906"/>
    </source>
</evidence>
<dbReference type="PANTHER" id="PTHR46060">
    <property type="entry name" value="MARINER MOS1 TRANSPOSASE-LIKE PROTEIN"/>
    <property type="match status" value="1"/>
</dbReference>
<evidence type="ECO:0000256" key="1">
    <source>
        <dbReference type="SAM" id="MobiDB-lite"/>
    </source>
</evidence>
<name>A0A914EDD7_9BILA</name>
<dbReference type="AlphaFoldDB" id="A0A914EDD7"/>
<dbReference type="Gene3D" id="1.10.10.1450">
    <property type="match status" value="1"/>
</dbReference>
<proteinExistence type="predicted"/>
<evidence type="ECO:0000313" key="4">
    <source>
        <dbReference type="WBParaSite" id="ACRNAN_scaffold7483.g23703.t1"/>
    </source>
</evidence>
<feature type="domain" description="Mos1 transposase HTH" evidence="2">
    <location>
        <begin position="30"/>
        <end position="76"/>
    </location>
</feature>
<dbReference type="GO" id="GO:0003676">
    <property type="term" value="F:nucleic acid binding"/>
    <property type="evidence" value="ECO:0007669"/>
    <property type="project" value="InterPro"/>
</dbReference>
<dbReference type="Pfam" id="PF17906">
    <property type="entry name" value="HTH_48"/>
    <property type="match status" value="1"/>
</dbReference>
<evidence type="ECO:0000313" key="3">
    <source>
        <dbReference type="Proteomes" id="UP000887540"/>
    </source>
</evidence>